<proteinExistence type="predicted"/>
<feature type="compositionally biased region" description="Low complexity" evidence="1">
    <location>
        <begin position="468"/>
        <end position="487"/>
    </location>
</feature>
<accession>A0A9P6C1V1</accession>
<feature type="compositionally biased region" description="Basic and acidic residues" evidence="1">
    <location>
        <begin position="75"/>
        <end position="87"/>
    </location>
</feature>
<keyword evidence="3" id="KW-1185">Reference proteome</keyword>
<evidence type="ECO:0000313" key="2">
    <source>
        <dbReference type="EMBL" id="KAF9448177.1"/>
    </source>
</evidence>
<name>A0A9P6C1V1_9AGAR</name>
<feature type="region of interest" description="Disordered" evidence="1">
    <location>
        <begin position="350"/>
        <end position="388"/>
    </location>
</feature>
<dbReference type="Proteomes" id="UP000807342">
    <property type="component" value="Unassembled WGS sequence"/>
</dbReference>
<comment type="caution">
    <text evidence="2">The sequence shown here is derived from an EMBL/GenBank/DDBJ whole genome shotgun (WGS) entry which is preliminary data.</text>
</comment>
<gene>
    <name evidence="2" type="ORF">P691DRAFT_65767</name>
</gene>
<feature type="region of interest" description="Disordered" evidence="1">
    <location>
        <begin position="456"/>
        <end position="507"/>
    </location>
</feature>
<feature type="region of interest" description="Disordered" evidence="1">
    <location>
        <begin position="34"/>
        <end position="93"/>
    </location>
</feature>
<sequence>MVTGVEGRVHKHKQLNTFRRPWFDFTGSCNKLSTTPEISTPYDTRRMSGNRPRSSIISLFDPLANSTTSEIPSTPRRDASDADKENHSSSPNSLTMTMFINKIAKPTLHPQPAPLKRRLIDLGDMTLEDAACPEALSVESMEEEFSAGFDQADDEENATLTFKDMVKAATPIRTLKTVVESPTSNTFPMARALFAGIAQEQVTPAPQPKNESENTPFMIEESPEGLDTESPIAEAVLEAQVPQAANRPELATESYVAPEDIPLPPSPVVAAQELTPLDPVVNHVNDVGDYSEEILPDHGIANPHVTMPEMTEEQPLNLHIPNSPSAEPADSAQSSEIPLADTSIPIVVSLSSPPISTAPLPEPEQETDKQNSPVARLRPHSSDVSPHDHNRFSIDLHASFQMHMQSDDMSFDLLSDRLSFFNSSGGESFLSTIEDDPSFDLETERINMEKALKTYSGGKDTKEKVVSTDDVSSVSSSPAPATPVDVPGTPLTPGHQSDDSRTTNARL</sequence>
<dbReference type="EMBL" id="MU151170">
    <property type="protein sequence ID" value="KAF9448177.1"/>
    <property type="molecule type" value="Genomic_DNA"/>
</dbReference>
<dbReference type="OrthoDB" id="3266894at2759"/>
<evidence type="ECO:0000313" key="3">
    <source>
        <dbReference type="Proteomes" id="UP000807342"/>
    </source>
</evidence>
<dbReference type="AlphaFoldDB" id="A0A9P6C1V1"/>
<protein>
    <submittedName>
        <fullName evidence="2">Uncharacterized protein</fullName>
    </submittedName>
</protein>
<organism evidence="2 3">
    <name type="scientific">Macrolepiota fuliginosa MF-IS2</name>
    <dbReference type="NCBI Taxonomy" id="1400762"/>
    <lineage>
        <taxon>Eukaryota</taxon>
        <taxon>Fungi</taxon>
        <taxon>Dikarya</taxon>
        <taxon>Basidiomycota</taxon>
        <taxon>Agaricomycotina</taxon>
        <taxon>Agaricomycetes</taxon>
        <taxon>Agaricomycetidae</taxon>
        <taxon>Agaricales</taxon>
        <taxon>Agaricineae</taxon>
        <taxon>Agaricaceae</taxon>
        <taxon>Macrolepiota</taxon>
    </lineage>
</organism>
<reference evidence="2" key="1">
    <citation type="submission" date="2020-11" db="EMBL/GenBank/DDBJ databases">
        <authorList>
            <consortium name="DOE Joint Genome Institute"/>
            <person name="Ahrendt S."/>
            <person name="Riley R."/>
            <person name="Andreopoulos W."/>
            <person name="Labutti K."/>
            <person name="Pangilinan J."/>
            <person name="Ruiz-Duenas F.J."/>
            <person name="Barrasa J.M."/>
            <person name="Sanchez-Garcia M."/>
            <person name="Camarero S."/>
            <person name="Miyauchi S."/>
            <person name="Serrano A."/>
            <person name="Linde D."/>
            <person name="Babiker R."/>
            <person name="Drula E."/>
            <person name="Ayuso-Fernandez I."/>
            <person name="Pacheco R."/>
            <person name="Padilla G."/>
            <person name="Ferreira P."/>
            <person name="Barriuso J."/>
            <person name="Kellner H."/>
            <person name="Castanera R."/>
            <person name="Alfaro M."/>
            <person name="Ramirez L."/>
            <person name="Pisabarro A.G."/>
            <person name="Kuo A."/>
            <person name="Tritt A."/>
            <person name="Lipzen A."/>
            <person name="He G."/>
            <person name="Yan M."/>
            <person name="Ng V."/>
            <person name="Cullen D."/>
            <person name="Martin F."/>
            <person name="Rosso M.-N."/>
            <person name="Henrissat B."/>
            <person name="Hibbett D."/>
            <person name="Martinez A.T."/>
            <person name="Grigoriev I.V."/>
        </authorList>
    </citation>
    <scope>NUCLEOTIDE SEQUENCE</scope>
    <source>
        <strain evidence="2">MF-IS2</strain>
    </source>
</reference>
<evidence type="ECO:0000256" key="1">
    <source>
        <dbReference type="SAM" id="MobiDB-lite"/>
    </source>
</evidence>